<name>A0ABT8WR65_9FLAO</name>
<dbReference type="EMBL" id="JAUOEL010000005">
    <property type="protein sequence ID" value="MDO5975645.1"/>
    <property type="molecule type" value="Genomic_DNA"/>
</dbReference>
<evidence type="ECO:0000313" key="1">
    <source>
        <dbReference type="EMBL" id="MDO5975645.1"/>
    </source>
</evidence>
<dbReference type="RefSeq" id="WP_303302857.1">
    <property type="nucleotide sequence ID" value="NZ_BAABDA010000050.1"/>
</dbReference>
<keyword evidence="2" id="KW-1185">Reference proteome</keyword>
<organism evidence="1 2">
    <name type="scientific">Flavivirga jejuensis</name>
    <dbReference type="NCBI Taxonomy" id="870487"/>
    <lineage>
        <taxon>Bacteria</taxon>
        <taxon>Pseudomonadati</taxon>
        <taxon>Bacteroidota</taxon>
        <taxon>Flavobacteriia</taxon>
        <taxon>Flavobacteriales</taxon>
        <taxon>Flavobacteriaceae</taxon>
        <taxon>Flavivirga</taxon>
    </lineage>
</organism>
<evidence type="ECO:0000313" key="2">
    <source>
        <dbReference type="Proteomes" id="UP001176806"/>
    </source>
</evidence>
<protein>
    <recommendedName>
        <fullName evidence="3">Outer membrane beta-barrel porin/alpha-amylase</fullName>
    </recommendedName>
</protein>
<accession>A0ABT8WR65</accession>
<evidence type="ECO:0008006" key="3">
    <source>
        <dbReference type="Google" id="ProtNLM"/>
    </source>
</evidence>
<comment type="caution">
    <text evidence="1">The sequence shown here is derived from an EMBL/GenBank/DDBJ whole genome shotgun (WGS) entry which is preliminary data.</text>
</comment>
<gene>
    <name evidence="1" type="ORF">Q4Q40_15735</name>
</gene>
<proteinExistence type="predicted"/>
<sequence>MEKVFMTFLILSSGLSAYSQEKPNSNEDEEIDEIIDSLLDDEGILDELIDVNFQFLYVSVNYNSDTYFSGRDIGINQYNLRPQITYMHSKGFVASASGVYYNEFVPKWDYTALTLGYGKNIGKKKLLRLYTSYSRYIYSSGVDNPFENTLTLGAGIKNKQRTIGTQLSCTYLFGRDDSFQISSTSYASLKLFKTKRSSLKLRPELNMVIGKQTFELGQIYIQNGVVTTEYLENDAFGLINTQINFPLEFSTNAFDFELGYNINLPSAIGTESNLNTTGFFNFSVAYMFDL</sequence>
<dbReference type="Proteomes" id="UP001176806">
    <property type="component" value="Unassembled WGS sequence"/>
</dbReference>
<reference evidence="1" key="1">
    <citation type="submission" date="2023-07" db="EMBL/GenBank/DDBJ databases">
        <title>Two novel species in the genus Flavivirga.</title>
        <authorList>
            <person name="Kwon K."/>
        </authorList>
    </citation>
    <scope>NUCLEOTIDE SEQUENCE</scope>
    <source>
        <strain evidence="1">KACC 14158</strain>
    </source>
</reference>